<dbReference type="InterPro" id="IPR029058">
    <property type="entry name" value="AB_hydrolase_fold"/>
</dbReference>
<dbReference type="Gene3D" id="3.40.50.980">
    <property type="match status" value="2"/>
</dbReference>
<dbReference type="PRINTS" id="PR00154">
    <property type="entry name" value="AMPBINDING"/>
</dbReference>
<dbReference type="FunFam" id="3.40.50.12780:FF:000012">
    <property type="entry name" value="Non-ribosomal peptide synthetase"/>
    <property type="match status" value="1"/>
</dbReference>
<dbReference type="EMBL" id="QWDR01000001">
    <property type="protein sequence ID" value="RJY34962.1"/>
    <property type="molecule type" value="Genomic_DNA"/>
</dbReference>
<evidence type="ECO:0000313" key="6">
    <source>
        <dbReference type="Proteomes" id="UP000277145"/>
    </source>
</evidence>
<dbReference type="SUPFAM" id="SSF50486">
    <property type="entry name" value="FMT C-terminal domain-like"/>
    <property type="match status" value="1"/>
</dbReference>
<dbReference type="InterPro" id="IPR001031">
    <property type="entry name" value="Thioesterase"/>
</dbReference>
<dbReference type="CDD" id="cd05930">
    <property type="entry name" value="A_NRPS"/>
    <property type="match status" value="1"/>
</dbReference>
<dbReference type="SUPFAM" id="SSF52777">
    <property type="entry name" value="CoA-dependent acyltransferases"/>
    <property type="match status" value="1"/>
</dbReference>
<dbReference type="InterPro" id="IPR005793">
    <property type="entry name" value="Formyl_trans_C"/>
</dbReference>
<dbReference type="GO" id="GO:0031177">
    <property type="term" value="F:phosphopantetheine binding"/>
    <property type="evidence" value="ECO:0007669"/>
    <property type="project" value="InterPro"/>
</dbReference>
<organism evidence="5 6">
    <name type="scientific">Legionella pneumophila subsp. pneumophila</name>
    <dbReference type="NCBI Taxonomy" id="91891"/>
    <lineage>
        <taxon>Bacteria</taxon>
        <taxon>Pseudomonadati</taxon>
        <taxon>Pseudomonadota</taxon>
        <taxon>Gammaproteobacteria</taxon>
        <taxon>Legionellales</taxon>
        <taxon>Legionellaceae</taxon>
        <taxon>Legionella</taxon>
    </lineage>
</organism>
<comment type="caution">
    <text evidence="5">The sequence shown here is derived from an EMBL/GenBank/DDBJ whole genome shotgun (WGS) entry which is preliminary data.</text>
</comment>
<dbReference type="PROSITE" id="PS50075">
    <property type="entry name" value="CARRIER"/>
    <property type="match status" value="1"/>
</dbReference>
<dbReference type="KEGG" id="lph:LPV_2432"/>
<dbReference type="Gene3D" id="1.10.1200.10">
    <property type="entry name" value="ACP-like"/>
    <property type="match status" value="1"/>
</dbReference>
<dbReference type="InterPro" id="IPR006162">
    <property type="entry name" value="Ppantetheine_attach_site"/>
</dbReference>
<dbReference type="Pfam" id="PF00550">
    <property type="entry name" value="PP-binding"/>
    <property type="match status" value="1"/>
</dbReference>
<feature type="domain" description="Carrier" evidence="4">
    <location>
        <begin position="1109"/>
        <end position="1184"/>
    </location>
</feature>
<dbReference type="InterPro" id="IPR045851">
    <property type="entry name" value="AMP-bd_C_sf"/>
</dbReference>
<dbReference type="GO" id="GO:0003824">
    <property type="term" value="F:catalytic activity"/>
    <property type="evidence" value="ECO:0007669"/>
    <property type="project" value="InterPro"/>
</dbReference>
<dbReference type="InterPro" id="IPR025110">
    <property type="entry name" value="AMP-bd_C"/>
</dbReference>
<dbReference type="PANTHER" id="PTHR45527">
    <property type="entry name" value="NONRIBOSOMAL PEPTIDE SYNTHETASE"/>
    <property type="match status" value="1"/>
</dbReference>
<dbReference type="SUPFAM" id="SSF56801">
    <property type="entry name" value="Acetyl-CoA synthetase-like"/>
    <property type="match status" value="1"/>
</dbReference>
<evidence type="ECO:0000256" key="2">
    <source>
        <dbReference type="ARBA" id="ARBA00022450"/>
    </source>
</evidence>
<dbReference type="Gene3D" id="3.40.50.12230">
    <property type="match status" value="1"/>
</dbReference>
<dbReference type="SUPFAM" id="SSF53328">
    <property type="entry name" value="Formyltransferase"/>
    <property type="match status" value="1"/>
</dbReference>
<gene>
    <name evidence="5" type="ORF">D1H98_09420</name>
</gene>
<dbReference type="InterPro" id="IPR020845">
    <property type="entry name" value="AMP-binding_CS"/>
</dbReference>
<dbReference type="GO" id="GO:0005737">
    <property type="term" value="C:cytoplasm"/>
    <property type="evidence" value="ECO:0007669"/>
    <property type="project" value="TreeGrafter"/>
</dbReference>
<dbReference type="GO" id="GO:0043041">
    <property type="term" value="P:amino acid activation for nonribosomal peptide biosynthetic process"/>
    <property type="evidence" value="ECO:0007669"/>
    <property type="project" value="TreeGrafter"/>
</dbReference>
<dbReference type="Gene3D" id="3.30.559.30">
    <property type="entry name" value="Nonribosomal peptide synthetase, condensation domain"/>
    <property type="match status" value="1"/>
</dbReference>
<dbReference type="InterPro" id="IPR000873">
    <property type="entry name" value="AMP-dep_synth/lig_dom"/>
</dbReference>
<dbReference type="Pfam" id="PF00551">
    <property type="entry name" value="Formyl_trans_N"/>
    <property type="match status" value="1"/>
</dbReference>
<dbReference type="FunFam" id="3.40.50.980:FF:000002">
    <property type="entry name" value="Enterobactin synthetase component F"/>
    <property type="match status" value="1"/>
</dbReference>
<dbReference type="SUPFAM" id="SSF47336">
    <property type="entry name" value="ACP-like"/>
    <property type="match status" value="1"/>
</dbReference>
<dbReference type="GO" id="GO:0044550">
    <property type="term" value="P:secondary metabolite biosynthetic process"/>
    <property type="evidence" value="ECO:0007669"/>
    <property type="project" value="TreeGrafter"/>
</dbReference>
<keyword evidence="2" id="KW-0596">Phosphopantetheine</keyword>
<evidence type="ECO:0000256" key="3">
    <source>
        <dbReference type="ARBA" id="ARBA00022553"/>
    </source>
</evidence>
<dbReference type="PROSITE" id="PS00455">
    <property type="entry name" value="AMP_BINDING"/>
    <property type="match status" value="1"/>
</dbReference>
<dbReference type="InterPro" id="IPR036736">
    <property type="entry name" value="ACP-like_sf"/>
</dbReference>
<keyword evidence="3" id="KW-0597">Phosphoprotein</keyword>
<comment type="cofactor">
    <cofactor evidence="1">
        <name>pantetheine 4'-phosphate</name>
        <dbReference type="ChEBI" id="CHEBI:47942"/>
    </cofactor>
</comment>
<dbReference type="PANTHER" id="PTHR45527:SF1">
    <property type="entry name" value="FATTY ACID SYNTHASE"/>
    <property type="match status" value="1"/>
</dbReference>
<dbReference type="FunFam" id="3.40.50.980:FF:000001">
    <property type="entry name" value="Non-ribosomal peptide synthetase"/>
    <property type="match status" value="1"/>
</dbReference>
<dbReference type="NCBIfam" id="TIGR01733">
    <property type="entry name" value="AA-adenyl-dom"/>
    <property type="match status" value="1"/>
</dbReference>
<name>A0A3A6VHN3_LEGPN</name>
<dbReference type="CDD" id="cd08649">
    <property type="entry name" value="FMT_core_NRPS_like"/>
    <property type="match status" value="1"/>
</dbReference>
<dbReference type="InterPro" id="IPR020806">
    <property type="entry name" value="PKS_PP-bd"/>
</dbReference>
<sequence length="1453" mass="165995">MAFINRSSLTAWSTMIKSKTFSCYIIGEANITLQCADILLAGGHKLLGIISPSNTIKKWCTANSIAYLENIKEFEKNHMDEEFDFLFSIVNSEIIPQKILRLPRYYAINYHNSPLPKYAGLYATSWAILNGETQHGISWHIMNEVIDAGDILKQPTFPINDQDTAFSLNLKCYEQGIYSFHELVEELSSHTTTLVKQNLSYRSYYGLKNKPANFGFISWEESSESIDRLCRALTFGNYTNQLEVPKIMINKEIYVVKSYEKLNISSGVKPGTIVNNSNGGLQVATGTTDILILELTDLEGRTCSMEQLGSLFKMTCYSQLDTIEPAFFEKLTICPAKKPKIEKFWVNEFLKCSQEKNSFLSPLSQLDKTLCSLHDRKTVAQVPGELLAKLKKLCPEHWQIKNILLTGLLIYLYRLNNYSNLSIAFINSQLSSNDPDLNKLLSDYVPLTTQFDSTMTFMDALTFVSKEQGKLYENSTYTRDIFIRYPELHNAFNHIDISITFITDSKAVAPCVGNKKLNFCIAEDCSWFYVNNKTNYRSHLESYAFFENMNEHLLTLLEDIVSNPDKKIFELSIISKKEKNDLLVIWNNTQCDYDYEKLIHQYFEEQVSKTPEEIAAVFDNKSITYAELNRKANQLAHYLRSQGVKQDDLVGISLSRSLEMVICILGILKSGGAYLPLDPNYPDERISYMLMDSKTNLLITDQEFINRKPHGFNGKSIEINSFLNLKNLSSANLQAINKPSDLAYIIYTSGTTGKPKGVAISHRSICNHMLWMKKEYAFKNKDVFLQKTPFSFDASVWEFFMPLLVGGKLVVAPNDAHTSPNQMIRLIRENKVSVLQIVPSMLKELVSNEEFGLCKSLTHVFCGGEALLSETINAFFKYNFSDTKLHNLYGPTEVTIDTTAYTCTAGDAKGDVSRIGKPIMNTKVYVLDIKMQPVPVGIMGELYISGDGLARGYLNNPEFTIQKFLPNPFSNNKNDRLYRTGDLVKWDSNGVLEYHGRCDNQVKIRGYRIEINEIESYLEKIPSIHQCIVKPEKNQDDSMSLSAYLVLEKNSQISAVDIRTILKQNIPEYMIPARFYIVDKFFSTPSGKIDRKILPIPSKRLRSGTNYAPPNNSTEQLLHNIWCSVLKIDNLGIYDDFFELGGNSLSAMNIISHIREQFSLTLSVRTLFDFPTISSLSKEIENIYHKKTDCIYNQPSGNNIIPLRTEGEKTPLFLVHPIGGSVFWYKLLGQYFDKDRPLYGIQDPGLDRNELIFSNLEEMASAYVHSIQAIQPSGPYILGGASFGCTVAIEMAKQLEEKGETVISIISLDGWAFYPSLQNNELYFQEVMKEQNSRILKKYIENNVSNSEFLLELQWHRENMLTQYKMPIIKPKFILFKAKKLTEMFQYNASLNWWENYTSQPIELHLTPGDHESMFYEPNIKILATKLNDSLNEQDIKHYQFNDTLKESFIDQL</sequence>
<dbReference type="Proteomes" id="UP000277145">
    <property type="component" value="Unassembled WGS sequence"/>
</dbReference>
<dbReference type="InterPro" id="IPR009081">
    <property type="entry name" value="PP-bd_ACP"/>
</dbReference>
<dbReference type="CDD" id="cd08700">
    <property type="entry name" value="FMT_C_OzmH_like"/>
    <property type="match status" value="1"/>
</dbReference>
<dbReference type="Gene3D" id="2.30.38.10">
    <property type="entry name" value="Luciferase, Domain 3"/>
    <property type="match status" value="1"/>
</dbReference>
<dbReference type="SUPFAM" id="SSF53474">
    <property type="entry name" value="alpha/beta-Hydrolases"/>
    <property type="match status" value="1"/>
</dbReference>
<reference evidence="5 6" key="1">
    <citation type="submission" date="2018-08" db="EMBL/GenBank/DDBJ databases">
        <title>Genome Sequences of Legionella pneumophila subsp. pneumophila Isolates, Recovered from a Drinking Water System in a Large Builging.</title>
        <authorList>
            <person name="Gomez-Alvarez V."/>
            <person name="Boczek L."/>
            <person name="King D."/>
            <person name="Pemberton A."/>
            <person name="Pfaller S."/>
            <person name="Rodgers M."/>
            <person name="Santodomingo J."/>
            <person name="Revetta R."/>
        </authorList>
    </citation>
    <scope>NUCLEOTIDE SEQUENCE [LARGE SCALE GENOMIC DNA]</scope>
    <source>
        <strain evidence="5 6">L01C.1</strain>
    </source>
</reference>
<evidence type="ECO:0000313" key="5">
    <source>
        <dbReference type="EMBL" id="RJY34962.1"/>
    </source>
</evidence>
<dbReference type="FunFam" id="1.10.1200.10:FF:000005">
    <property type="entry name" value="Nonribosomal peptide synthetase 1"/>
    <property type="match status" value="1"/>
</dbReference>
<dbReference type="InterPro" id="IPR020459">
    <property type="entry name" value="AMP-binding"/>
</dbReference>
<dbReference type="InterPro" id="IPR002376">
    <property type="entry name" value="Formyl_transf_N"/>
</dbReference>
<evidence type="ECO:0000259" key="4">
    <source>
        <dbReference type="PROSITE" id="PS50075"/>
    </source>
</evidence>
<dbReference type="InterPro" id="IPR010071">
    <property type="entry name" value="AA_adenyl_dom"/>
</dbReference>
<dbReference type="Gene3D" id="3.30.300.30">
    <property type="match status" value="1"/>
</dbReference>
<dbReference type="PROSITE" id="PS00012">
    <property type="entry name" value="PHOSPHOPANTETHEINE"/>
    <property type="match status" value="1"/>
</dbReference>
<dbReference type="InterPro" id="IPR036477">
    <property type="entry name" value="Formyl_transf_N_sf"/>
</dbReference>
<dbReference type="FunFam" id="2.30.38.10:FF:000001">
    <property type="entry name" value="Non-ribosomal peptide synthetase PvdI"/>
    <property type="match status" value="1"/>
</dbReference>
<dbReference type="Pfam" id="PF00501">
    <property type="entry name" value="AMP-binding"/>
    <property type="match status" value="1"/>
</dbReference>
<dbReference type="Pfam" id="PF13193">
    <property type="entry name" value="AMP-binding_C"/>
    <property type="match status" value="1"/>
</dbReference>
<accession>A0A3A6VHN3</accession>
<dbReference type="SMART" id="SM00823">
    <property type="entry name" value="PKS_PP"/>
    <property type="match status" value="1"/>
</dbReference>
<dbReference type="Gene3D" id="3.40.50.1820">
    <property type="entry name" value="alpha/beta hydrolase"/>
    <property type="match status" value="1"/>
</dbReference>
<proteinExistence type="predicted"/>
<dbReference type="Pfam" id="PF02911">
    <property type="entry name" value="Formyl_trans_C"/>
    <property type="match status" value="1"/>
</dbReference>
<protein>
    <submittedName>
        <fullName evidence="5">Amino acid adenylation domain-containing protein</fullName>
    </submittedName>
</protein>
<dbReference type="Pfam" id="PF00975">
    <property type="entry name" value="Thioesterase"/>
    <property type="match status" value="1"/>
</dbReference>
<dbReference type="InterPro" id="IPR011034">
    <property type="entry name" value="Formyl_transferase-like_C_sf"/>
</dbReference>
<evidence type="ECO:0000256" key="1">
    <source>
        <dbReference type="ARBA" id="ARBA00001957"/>
    </source>
</evidence>